<feature type="compositionally biased region" description="Polar residues" evidence="1">
    <location>
        <begin position="70"/>
        <end position="118"/>
    </location>
</feature>
<keyword evidence="2" id="KW-0732">Signal</keyword>
<proteinExistence type="predicted"/>
<comment type="caution">
    <text evidence="4">The sequence shown here is derived from an EMBL/GenBank/DDBJ whole genome shotgun (WGS) entry which is preliminary data.</text>
</comment>
<feature type="compositionally biased region" description="Polar residues" evidence="1">
    <location>
        <begin position="25"/>
        <end position="36"/>
    </location>
</feature>
<dbReference type="Pfam" id="PF12453">
    <property type="entry name" value="PTP_N"/>
    <property type="match status" value="1"/>
</dbReference>
<evidence type="ECO:0000313" key="5">
    <source>
        <dbReference type="Proteomes" id="UP000236370"/>
    </source>
</evidence>
<feature type="non-terminal residue" evidence="4">
    <location>
        <position position="118"/>
    </location>
</feature>
<feature type="compositionally biased region" description="Polar residues" evidence="1">
    <location>
        <begin position="52"/>
        <end position="61"/>
    </location>
</feature>
<gene>
    <name evidence="4" type="ORF">CK820_G0038762</name>
</gene>
<feature type="domain" description="Protein tyrosine phosphatase receptor type N-terminal" evidence="3">
    <location>
        <begin position="7"/>
        <end position="32"/>
    </location>
</feature>
<organism evidence="4 5">
    <name type="scientific">Pan troglodytes</name>
    <name type="common">Chimpanzee</name>
    <dbReference type="NCBI Taxonomy" id="9598"/>
    <lineage>
        <taxon>Eukaryota</taxon>
        <taxon>Metazoa</taxon>
        <taxon>Chordata</taxon>
        <taxon>Craniata</taxon>
        <taxon>Vertebrata</taxon>
        <taxon>Euteleostomi</taxon>
        <taxon>Mammalia</taxon>
        <taxon>Eutheria</taxon>
        <taxon>Euarchontoglires</taxon>
        <taxon>Primates</taxon>
        <taxon>Haplorrhini</taxon>
        <taxon>Catarrhini</taxon>
        <taxon>Hominidae</taxon>
        <taxon>Pan</taxon>
    </lineage>
</organism>
<evidence type="ECO:0000256" key="2">
    <source>
        <dbReference type="SAM" id="SignalP"/>
    </source>
</evidence>
<evidence type="ECO:0000256" key="1">
    <source>
        <dbReference type="SAM" id="MobiDB-lite"/>
    </source>
</evidence>
<feature type="signal peptide" evidence="2">
    <location>
        <begin position="1"/>
        <end position="25"/>
    </location>
</feature>
<reference evidence="4 5" key="1">
    <citation type="submission" date="2017-12" db="EMBL/GenBank/DDBJ databases">
        <title>High-resolution comparative analysis of great ape genomes.</title>
        <authorList>
            <person name="Pollen A."/>
            <person name="Hastie A."/>
            <person name="Hormozdiari F."/>
            <person name="Dougherty M."/>
            <person name="Liu R."/>
            <person name="Chaisson M."/>
            <person name="Hoppe E."/>
            <person name="Hill C."/>
            <person name="Pang A."/>
            <person name="Hillier L."/>
            <person name="Baker C."/>
            <person name="Armstrong J."/>
            <person name="Shendure J."/>
            <person name="Paten B."/>
            <person name="Wilson R."/>
            <person name="Chao H."/>
            <person name="Schneider V."/>
            <person name="Ventura M."/>
            <person name="Kronenberg Z."/>
            <person name="Murali S."/>
            <person name="Gordon D."/>
            <person name="Cantsilieris S."/>
            <person name="Munson K."/>
            <person name="Nelson B."/>
            <person name="Raja A."/>
            <person name="Underwood J."/>
            <person name="Diekhans M."/>
            <person name="Fiddes I."/>
            <person name="Haussler D."/>
            <person name="Eichler E."/>
        </authorList>
    </citation>
    <scope>NUCLEOTIDE SEQUENCE [LARGE SCALE GENOMIC DNA]</scope>
    <source>
        <strain evidence="4">Yerkes chimp pedigree #C0471</strain>
    </source>
</reference>
<dbReference type="Proteomes" id="UP000236370">
    <property type="component" value="Unassembled WGS sequence"/>
</dbReference>
<dbReference type="AlphaFoldDB" id="A0A2J8KHY7"/>
<feature type="chain" id="PRO_5014451296" evidence="2">
    <location>
        <begin position="26"/>
        <end position="118"/>
    </location>
</feature>
<dbReference type="InterPro" id="IPR024739">
    <property type="entry name" value="PTP_recept_N"/>
</dbReference>
<evidence type="ECO:0000313" key="4">
    <source>
        <dbReference type="EMBL" id="PNI34631.1"/>
    </source>
</evidence>
<name>A0A2J8KHY7_PANTR</name>
<sequence length="118" mass="12582">MTMYLWLKLLAFGFAFLDTEVFVTGQSPTPSPTGLTTAKMPSVPLSSDPLPTHTTAFSPASTFERENDFLETTTSLSPDNTSTQVSPDSLDNASAFNTTGVSSVQTPHLPTHADSQTP</sequence>
<dbReference type="EMBL" id="NBAG03000368">
    <property type="protein sequence ID" value="PNI34631.1"/>
    <property type="molecule type" value="Genomic_DNA"/>
</dbReference>
<protein>
    <submittedName>
        <fullName evidence="4">PTPRC isoform 12</fullName>
    </submittedName>
</protein>
<evidence type="ECO:0000259" key="3">
    <source>
        <dbReference type="Pfam" id="PF12453"/>
    </source>
</evidence>
<feature type="region of interest" description="Disordered" evidence="1">
    <location>
        <begin position="25"/>
        <end position="118"/>
    </location>
</feature>
<accession>A0A2J8KHY7</accession>